<sequence>MSIPESDRKCTYADYLTWPDEERWEIMDGIPCMMTAPSWQHQAIGMQLATQFNTYLAGKPCRVFGAPFDLRLPVNRDNKDEDTVNVVQPDITVICDASKLKGTGYFGVPKLIIEISFPSTGKMDKVFKFSLYEKAGVSEYWIVEPVDKTVAVFTLQEDGRYGRPQMYAEEDSVTVNSFPDFMVDLRQVFEGI</sequence>
<dbReference type="Proteomes" id="UP000184010">
    <property type="component" value="Unassembled WGS sequence"/>
</dbReference>
<keyword evidence="2" id="KW-0378">Hydrolase</keyword>
<dbReference type="STRING" id="1121395.SAMN02745215_05164"/>
<dbReference type="InterPro" id="IPR011335">
    <property type="entry name" value="Restrct_endonuc-II-like"/>
</dbReference>
<evidence type="ECO:0000313" key="3">
    <source>
        <dbReference type="Proteomes" id="UP000184010"/>
    </source>
</evidence>
<dbReference type="InterPro" id="IPR012296">
    <property type="entry name" value="Nuclease_put_TT1808"/>
</dbReference>
<dbReference type="Gene3D" id="3.90.1570.10">
    <property type="entry name" value="tt1808, chain A"/>
    <property type="match status" value="1"/>
</dbReference>
<dbReference type="InterPro" id="IPR008538">
    <property type="entry name" value="Uma2"/>
</dbReference>
<keyword evidence="3" id="KW-1185">Reference proteome</keyword>
<dbReference type="PANTHER" id="PTHR36558">
    <property type="entry name" value="GLR1098 PROTEIN"/>
    <property type="match status" value="1"/>
</dbReference>
<dbReference type="GO" id="GO:0004519">
    <property type="term" value="F:endonuclease activity"/>
    <property type="evidence" value="ECO:0007669"/>
    <property type="project" value="UniProtKB-KW"/>
</dbReference>
<dbReference type="Pfam" id="PF05685">
    <property type="entry name" value="Uma2"/>
    <property type="match status" value="1"/>
</dbReference>
<dbReference type="EMBL" id="FRDN01000022">
    <property type="protein sequence ID" value="SHN88129.1"/>
    <property type="molecule type" value="Genomic_DNA"/>
</dbReference>
<keyword evidence="2" id="KW-0255">Endonuclease</keyword>
<proteinExistence type="predicted"/>
<organism evidence="2 3">
    <name type="scientific">Desulfitobacterium chlororespirans DSM 11544</name>
    <dbReference type="NCBI Taxonomy" id="1121395"/>
    <lineage>
        <taxon>Bacteria</taxon>
        <taxon>Bacillati</taxon>
        <taxon>Bacillota</taxon>
        <taxon>Clostridia</taxon>
        <taxon>Eubacteriales</taxon>
        <taxon>Desulfitobacteriaceae</taxon>
        <taxon>Desulfitobacterium</taxon>
    </lineage>
</organism>
<gene>
    <name evidence="2" type="ORF">SAMN02745215_05164</name>
</gene>
<dbReference type="RefSeq" id="WP_072775209.1">
    <property type="nucleotide sequence ID" value="NZ_FRDN01000022.1"/>
</dbReference>
<name>A0A1M7UYT4_9FIRM</name>
<reference evidence="3" key="1">
    <citation type="submission" date="2016-12" db="EMBL/GenBank/DDBJ databases">
        <authorList>
            <person name="Varghese N."/>
            <person name="Submissions S."/>
        </authorList>
    </citation>
    <scope>NUCLEOTIDE SEQUENCE [LARGE SCALE GENOMIC DNA]</scope>
    <source>
        <strain evidence="3">DSM 11544</strain>
    </source>
</reference>
<feature type="domain" description="Putative restriction endonuclease" evidence="1">
    <location>
        <begin position="13"/>
        <end position="183"/>
    </location>
</feature>
<keyword evidence="2" id="KW-0540">Nuclease</keyword>
<dbReference type="CDD" id="cd06260">
    <property type="entry name" value="DUF820-like"/>
    <property type="match status" value="1"/>
</dbReference>
<dbReference type="PANTHER" id="PTHR36558:SF1">
    <property type="entry name" value="RESTRICTION ENDONUCLEASE DOMAIN-CONTAINING PROTEIN-RELATED"/>
    <property type="match status" value="1"/>
</dbReference>
<evidence type="ECO:0000259" key="1">
    <source>
        <dbReference type="Pfam" id="PF05685"/>
    </source>
</evidence>
<protein>
    <submittedName>
        <fullName evidence="2">Endonuclease, Uma2 family (Restriction endonuclease fold)</fullName>
    </submittedName>
</protein>
<dbReference type="SUPFAM" id="SSF52980">
    <property type="entry name" value="Restriction endonuclease-like"/>
    <property type="match status" value="1"/>
</dbReference>
<evidence type="ECO:0000313" key="2">
    <source>
        <dbReference type="EMBL" id="SHN88129.1"/>
    </source>
</evidence>
<dbReference type="AlphaFoldDB" id="A0A1M7UYT4"/>
<accession>A0A1M7UYT4</accession>